<comment type="caution">
    <text evidence="2">The sequence shown here is derived from an EMBL/GenBank/DDBJ whole genome shotgun (WGS) entry which is preliminary data.</text>
</comment>
<dbReference type="EMBL" id="BOPF01000013">
    <property type="protein sequence ID" value="GIJ46921.1"/>
    <property type="molecule type" value="Genomic_DNA"/>
</dbReference>
<reference evidence="2" key="1">
    <citation type="submission" date="2021-01" db="EMBL/GenBank/DDBJ databases">
        <title>Whole genome shotgun sequence of Virgisporangium aliadipatigenens NBRC 105644.</title>
        <authorList>
            <person name="Komaki H."/>
            <person name="Tamura T."/>
        </authorList>
    </citation>
    <scope>NUCLEOTIDE SEQUENCE</scope>
    <source>
        <strain evidence="2">NBRC 105644</strain>
    </source>
</reference>
<gene>
    <name evidence="2" type="ORF">Val02_38070</name>
</gene>
<dbReference type="PANTHER" id="PTHR37017:SF11">
    <property type="entry name" value="ESTERASE_LIPASE_THIOESTERASE DOMAIN-CONTAINING PROTEIN"/>
    <property type="match status" value="1"/>
</dbReference>
<dbReference type="Gene3D" id="3.40.50.1820">
    <property type="entry name" value="alpha/beta hydrolase"/>
    <property type="match status" value="1"/>
</dbReference>
<organism evidence="2 3">
    <name type="scientific">Virgisporangium aliadipatigenens</name>
    <dbReference type="NCBI Taxonomy" id="741659"/>
    <lineage>
        <taxon>Bacteria</taxon>
        <taxon>Bacillati</taxon>
        <taxon>Actinomycetota</taxon>
        <taxon>Actinomycetes</taxon>
        <taxon>Micromonosporales</taxon>
        <taxon>Micromonosporaceae</taxon>
        <taxon>Virgisporangium</taxon>
    </lineage>
</organism>
<name>A0A8J3YKM0_9ACTN</name>
<evidence type="ECO:0000313" key="2">
    <source>
        <dbReference type="EMBL" id="GIJ46921.1"/>
    </source>
</evidence>
<keyword evidence="3" id="KW-1185">Reference proteome</keyword>
<evidence type="ECO:0000259" key="1">
    <source>
        <dbReference type="Pfam" id="PF12697"/>
    </source>
</evidence>
<dbReference type="InterPro" id="IPR052897">
    <property type="entry name" value="Sec-Metab_Biosynth_Hydrolase"/>
</dbReference>
<evidence type="ECO:0000313" key="3">
    <source>
        <dbReference type="Proteomes" id="UP000619260"/>
    </source>
</evidence>
<proteinExistence type="predicted"/>
<dbReference type="PANTHER" id="PTHR37017">
    <property type="entry name" value="AB HYDROLASE-1 DOMAIN-CONTAINING PROTEIN-RELATED"/>
    <property type="match status" value="1"/>
</dbReference>
<accession>A0A8J3YKM0</accession>
<dbReference type="InterPro" id="IPR000073">
    <property type="entry name" value="AB_hydrolase_1"/>
</dbReference>
<dbReference type="SUPFAM" id="SSF53474">
    <property type="entry name" value="alpha/beta-Hydrolases"/>
    <property type="match status" value="1"/>
</dbReference>
<dbReference type="RefSeq" id="WP_203900452.1">
    <property type="nucleotide sequence ID" value="NZ_BOPF01000013.1"/>
</dbReference>
<protein>
    <submittedName>
        <fullName evidence="2">Esterase</fullName>
    </submittedName>
</protein>
<sequence length="239" mass="25827">MTFFVLVHGGWQGAWCWDGVRDALHAEGHRTLAPTWLGAVDGRPLTPEETTINAAGARITRAVAEAAGDDDVVLVGHSGGGAIVQSVADRFAHRVSRVIYVDAVVLRDGEAFVDVMPFPEGFAGADAPIDAVAPAPPSAWWGESFMNGASPELIEETARRLIDVPLVSLTRPVHLPRYWQSEPSAGYVFLRDDIAVPAEVWRGMAERLSDPAVFECDGPHQAMLTHPRQLAKVLIDASY</sequence>
<dbReference type="AlphaFoldDB" id="A0A8J3YKM0"/>
<feature type="domain" description="AB hydrolase-1" evidence="1">
    <location>
        <begin position="4"/>
        <end position="232"/>
    </location>
</feature>
<dbReference type="Proteomes" id="UP000619260">
    <property type="component" value="Unassembled WGS sequence"/>
</dbReference>
<dbReference type="InterPro" id="IPR029058">
    <property type="entry name" value="AB_hydrolase_fold"/>
</dbReference>
<dbReference type="Pfam" id="PF12697">
    <property type="entry name" value="Abhydrolase_6"/>
    <property type="match status" value="1"/>
</dbReference>
<dbReference type="GO" id="GO:0003824">
    <property type="term" value="F:catalytic activity"/>
    <property type="evidence" value="ECO:0007669"/>
    <property type="project" value="UniProtKB-ARBA"/>
</dbReference>